<dbReference type="Proteomes" id="UP000325577">
    <property type="component" value="Linkage Group LG9"/>
</dbReference>
<protein>
    <recommendedName>
        <fullName evidence="9">Bromo domain-containing protein</fullName>
    </recommendedName>
</protein>
<evidence type="ECO:0000313" key="8">
    <source>
        <dbReference type="Proteomes" id="UP000325577"/>
    </source>
</evidence>
<dbReference type="EMBL" id="CM018052">
    <property type="protein sequence ID" value="KAA8515316.1"/>
    <property type="molecule type" value="Genomic_DNA"/>
</dbReference>
<dbReference type="PANTHER" id="PTHR37888">
    <property type="entry name" value="DNA-BINDING BROMODOMAIN-CONTAINING PROTEIN"/>
    <property type="match status" value="1"/>
</dbReference>
<organism evidence="7 8">
    <name type="scientific">Nyssa sinensis</name>
    <dbReference type="NCBI Taxonomy" id="561372"/>
    <lineage>
        <taxon>Eukaryota</taxon>
        <taxon>Viridiplantae</taxon>
        <taxon>Streptophyta</taxon>
        <taxon>Embryophyta</taxon>
        <taxon>Tracheophyta</taxon>
        <taxon>Spermatophyta</taxon>
        <taxon>Magnoliopsida</taxon>
        <taxon>eudicotyledons</taxon>
        <taxon>Gunneridae</taxon>
        <taxon>Pentapetalae</taxon>
        <taxon>asterids</taxon>
        <taxon>Cornales</taxon>
        <taxon>Nyssaceae</taxon>
        <taxon>Nyssa</taxon>
    </lineage>
</organism>
<keyword evidence="3" id="KW-0175">Coiled coil</keyword>
<feature type="compositionally biased region" description="Basic residues" evidence="4">
    <location>
        <begin position="206"/>
        <end position="218"/>
    </location>
</feature>
<feature type="compositionally biased region" description="Polar residues" evidence="4">
    <location>
        <begin position="150"/>
        <end position="161"/>
    </location>
</feature>
<evidence type="ECO:0008006" key="9">
    <source>
        <dbReference type="Google" id="ProtNLM"/>
    </source>
</evidence>
<sequence length="474" mass="53483">MGAEMRMVVPRGRWGTWEELILGGAVLRHGTQDWGVVASELRARTLFPYSFTPEACKAKYDDLQQRYSGCTAWFEELRKRRVAELRRELEKSEDSIGSLESKLESLKAEKGDYSRVDYSSSQTESPVPLLKLEQVESSAKESSKDGLSAGSFTQDTRTNWSPDCHIPAIASAAEMETKLEVSVSFEQEKLFSIRKHAQTSNEQRGTLRKRRGKRKRKDCNREPKEGSIGGSENLGSTNVGTTSQYKENSTSECAQTIRSSSVNDYNKGSSRGGNDDLMKLLNSLEENGNAALVFRHRLDSQKRARYKKIIRRHMDFDTIRSRIASCSIMSAKELFRDLLLLANNALVFYSKRTREYKSAMLLRDIVTKAYRQHYKDSNKTAPTIFPISPLCNPPVKPRSLRQHKCKMSANVPGAENFVSWTSLGCKKQSNADSSPSVESAMAKKGISRIGHFGRGPPNQCPKTQMKERKRVQRP</sequence>
<dbReference type="InterPro" id="IPR001005">
    <property type="entry name" value="SANT/Myb"/>
</dbReference>
<evidence type="ECO:0000313" key="7">
    <source>
        <dbReference type="EMBL" id="KAA8515316.1"/>
    </source>
</evidence>
<feature type="region of interest" description="Disordered" evidence="4">
    <location>
        <begin position="134"/>
        <end position="161"/>
    </location>
</feature>
<feature type="region of interest" description="Disordered" evidence="4">
    <location>
        <begin position="195"/>
        <end position="270"/>
    </location>
</feature>
<feature type="compositionally biased region" description="Polar residues" evidence="4">
    <location>
        <begin position="428"/>
        <end position="437"/>
    </location>
</feature>
<keyword evidence="1 2" id="KW-0103">Bromodomain</keyword>
<dbReference type="SMART" id="SM00297">
    <property type="entry name" value="BROMO"/>
    <property type="match status" value="1"/>
</dbReference>
<gene>
    <name evidence="7" type="ORF">F0562_018454</name>
</gene>
<dbReference type="PROSITE" id="PS50014">
    <property type="entry name" value="BROMODOMAIN_2"/>
    <property type="match status" value="1"/>
</dbReference>
<evidence type="ECO:0000259" key="5">
    <source>
        <dbReference type="PROSITE" id="PS50014"/>
    </source>
</evidence>
<name>A0A5J4ZC74_9ASTE</name>
<evidence type="ECO:0000256" key="2">
    <source>
        <dbReference type="PROSITE-ProRule" id="PRU00035"/>
    </source>
</evidence>
<dbReference type="PANTHER" id="PTHR37888:SF4">
    <property type="entry name" value="OS07G0565300 PROTEIN"/>
    <property type="match status" value="1"/>
</dbReference>
<dbReference type="SUPFAM" id="SSF47370">
    <property type="entry name" value="Bromodomain"/>
    <property type="match status" value="1"/>
</dbReference>
<dbReference type="InterPro" id="IPR036427">
    <property type="entry name" value="Bromodomain-like_sf"/>
</dbReference>
<dbReference type="OrthoDB" id="1742084at2759"/>
<dbReference type="CDD" id="cd04369">
    <property type="entry name" value="Bromodomain"/>
    <property type="match status" value="1"/>
</dbReference>
<reference evidence="7 8" key="1">
    <citation type="submission" date="2019-09" db="EMBL/GenBank/DDBJ databases">
        <title>A chromosome-level genome assembly of the Chinese tupelo Nyssa sinensis.</title>
        <authorList>
            <person name="Yang X."/>
            <person name="Kang M."/>
            <person name="Yang Y."/>
            <person name="Xiong H."/>
            <person name="Wang M."/>
            <person name="Zhang Z."/>
            <person name="Wang Z."/>
            <person name="Wu H."/>
            <person name="Ma T."/>
            <person name="Liu J."/>
            <person name="Xi Z."/>
        </authorList>
    </citation>
    <scope>NUCLEOTIDE SEQUENCE [LARGE SCALE GENOMIC DNA]</scope>
    <source>
        <strain evidence="7">J267</strain>
        <tissue evidence="7">Leaf</tissue>
    </source>
</reference>
<evidence type="ECO:0000259" key="6">
    <source>
        <dbReference type="PROSITE" id="PS50090"/>
    </source>
</evidence>
<feature type="domain" description="Myb-like" evidence="6">
    <location>
        <begin position="6"/>
        <end position="64"/>
    </location>
</feature>
<dbReference type="AlphaFoldDB" id="A0A5J4ZC74"/>
<dbReference type="Pfam" id="PF00439">
    <property type="entry name" value="Bromodomain"/>
    <property type="match status" value="1"/>
</dbReference>
<feature type="compositionally biased region" description="Polar residues" evidence="4">
    <location>
        <begin position="233"/>
        <end position="269"/>
    </location>
</feature>
<feature type="domain" description="Bromo" evidence="5">
    <location>
        <begin position="286"/>
        <end position="356"/>
    </location>
</feature>
<feature type="coiled-coil region" evidence="3">
    <location>
        <begin position="75"/>
        <end position="109"/>
    </location>
</feature>
<evidence type="ECO:0000256" key="3">
    <source>
        <dbReference type="SAM" id="Coils"/>
    </source>
</evidence>
<dbReference type="Gene3D" id="1.20.920.10">
    <property type="entry name" value="Bromodomain-like"/>
    <property type="match status" value="1"/>
</dbReference>
<evidence type="ECO:0000256" key="1">
    <source>
        <dbReference type="ARBA" id="ARBA00023117"/>
    </source>
</evidence>
<dbReference type="PROSITE" id="PS50090">
    <property type="entry name" value="MYB_LIKE"/>
    <property type="match status" value="1"/>
</dbReference>
<dbReference type="InterPro" id="IPR001487">
    <property type="entry name" value="Bromodomain"/>
</dbReference>
<evidence type="ECO:0000256" key="4">
    <source>
        <dbReference type="SAM" id="MobiDB-lite"/>
    </source>
</evidence>
<keyword evidence="8" id="KW-1185">Reference proteome</keyword>
<proteinExistence type="predicted"/>
<accession>A0A5J4ZC74</accession>
<feature type="region of interest" description="Disordered" evidence="4">
    <location>
        <begin position="428"/>
        <end position="474"/>
    </location>
</feature>